<sequence length="175" mass="20283">MLKIWNRSDIPKYGHSTDVSNSNFESGRRCESGPGVFIFRCPRAEELFYVLHSSVREARASVEEQLGRISAPPPLMVSKLSSCLYHLSACDLRSFMMRAKGGITALCFSSIRQKIFFIFDLVPEYKEIKIDRTGCSKWLLLRKIPRPMRRLTLRCVVQKFCREVQIWSFYCILST</sequence>
<evidence type="ECO:0000313" key="4">
    <source>
        <dbReference type="WBParaSite" id="SBAD_0001144901-mRNA-1"/>
    </source>
</evidence>
<dbReference type="Proteomes" id="UP000270296">
    <property type="component" value="Unassembled WGS sequence"/>
</dbReference>
<reference evidence="4" key="1">
    <citation type="submission" date="2016-06" db="UniProtKB">
        <authorList>
            <consortium name="WormBaseParasite"/>
        </authorList>
    </citation>
    <scope>IDENTIFICATION</scope>
</reference>
<dbReference type="SUPFAM" id="SSF50729">
    <property type="entry name" value="PH domain-like"/>
    <property type="match status" value="1"/>
</dbReference>
<evidence type="ECO:0000313" key="3">
    <source>
        <dbReference type="Proteomes" id="UP000270296"/>
    </source>
</evidence>
<dbReference type="GO" id="GO:0005104">
    <property type="term" value="F:fibroblast growth factor receptor binding"/>
    <property type="evidence" value="ECO:0007669"/>
    <property type="project" value="TreeGrafter"/>
</dbReference>
<dbReference type="PANTHER" id="PTHR21258">
    <property type="entry name" value="DOCKING PROTEIN RELATED"/>
    <property type="match status" value="1"/>
</dbReference>
<reference evidence="2 3" key="2">
    <citation type="submission" date="2018-11" db="EMBL/GenBank/DDBJ databases">
        <authorList>
            <consortium name="Pathogen Informatics"/>
        </authorList>
    </citation>
    <scope>NUCLEOTIDE SEQUENCE [LARGE SCALE GENOMIC DNA]</scope>
</reference>
<dbReference type="EMBL" id="UZAM01015023">
    <property type="protein sequence ID" value="VDP36871.1"/>
    <property type="molecule type" value="Genomic_DNA"/>
</dbReference>
<dbReference type="GO" id="GO:0005068">
    <property type="term" value="F:transmembrane receptor protein tyrosine kinase adaptor activity"/>
    <property type="evidence" value="ECO:0007669"/>
    <property type="project" value="TreeGrafter"/>
</dbReference>
<accession>A0A183J5C3</accession>
<proteinExistence type="predicted"/>
<dbReference type="PANTHER" id="PTHR21258:SF55">
    <property type="entry name" value="FI23523P1"/>
    <property type="match status" value="1"/>
</dbReference>
<dbReference type="GO" id="GO:0008543">
    <property type="term" value="P:fibroblast growth factor receptor signaling pathway"/>
    <property type="evidence" value="ECO:0007669"/>
    <property type="project" value="TreeGrafter"/>
</dbReference>
<dbReference type="PROSITE" id="PS51064">
    <property type="entry name" value="IRS_PTB"/>
    <property type="match status" value="1"/>
</dbReference>
<dbReference type="OrthoDB" id="414698at2759"/>
<keyword evidence="3" id="KW-1185">Reference proteome</keyword>
<dbReference type="InterPro" id="IPR050996">
    <property type="entry name" value="Docking_Protein_DOK"/>
</dbReference>
<dbReference type="InterPro" id="IPR011993">
    <property type="entry name" value="PH-like_dom_sf"/>
</dbReference>
<dbReference type="InterPro" id="IPR002404">
    <property type="entry name" value="IRS_PTB"/>
</dbReference>
<name>A0A183J5C3_9BILA</name>
<dbReference type="AlphaFoldDB" id="A0A183J5C3"/>
<dbReference type="Pfam" id="PF02174">
    <property type="entry name" value="IRS"/>
    <property type="match status" value="1"/>
</dbReference>
<evidence type="ECO:0000313" key="2">
    <source>
        <dbReference type="EMBL" id="VDP36871.1"/>
    </source>
</evidence>
<protein>
    <submittedName>
        <fullName evidence="4">IRS-type PTB domain-containing protein</fullName>
    </submittedName>
</protein>
<dbReference type="WBParaSite" id="SBAD_0001144901-mRNA-1">
    <property type="protein sequence ID" value="SBAD_0001144901-mRNA-1"/>
    <property type="gene ID" value="SBAD_0001144901"/>
</dbReference>
<gene>
    <name evidence="2" type="ORF">SBAD_LOCUS11070</name>
</gene>
<evidence type="ECO:0000259" key="1">
    <source>
        <dbReference type="PROSITE" id="PS51064"/>
    </source>
</evidence>
<dbReference type="GO" id="GO:0005737">
    <property type="term" value="C:cytoplasm"/>
    <property type="evidence" value="ECO:0007669"/>
    <property type="project" value="TreeGrafter"/>
</dbReference>
<dbReference type="Gene3D" id="2.30.29.30">
    <property type="entry name" value="Pleckstrin-homology domain (PH domain)/Phosphotyrosine-binding domain (PTB)"/>
    <property type="match status" value="1"/>
</dbReference>
<feature type="domain" description="IRS-type PTB" evidence="1">
    <location>
        <begin position="1"/>
        <end position="65"/>
    </location>
</feature>
<organism evidence="4">
    <name type="scientific">Soboliphyme baturini</name>
    <dbReference type="NCBI Taxonomy" id="241478"/>
    <lineage>
        <taxon>Eukaryota</taxon>
        <taxon>Metazoa</taxon>
        <taxon>Ecdysozoa</taxon>
        <taxon>Nematoda</taxon>
        <taxon>Enoplea</taxon>
        <taxon>Dorylaimia</taxon>
        <taxon>Dioctophymatida</taxon>
        <taxon>Dioctophymatoidea</taxon>
        <taxon>Soboliphymatidae</taxon>
        <taxon>Soboliphyme</taxon>
    </lineage>
</organism>